<dbReference type="AlphaFoldDB" id="A0A0B7GU58"/>
<gene>
    <name evidence="1" type="ORF">TPHV1_30109</name>
</gene>
<dbReference type="EMBL" id="CDNC01000023">
    <property type="protein sequence ID" value="CEM62214.1"/>
    <property type="molecule type" value="Genomic_DNA"/>
</dbReference>
<keyword evidence="2" id="KW-1185">Reference proteome</keyword>
<reference evidence="2" key="1">
    <citation type="submission" date="2015-01" db="EMBL/GenBank/DDBJ databases">
        <authorList>
            <person name="Manzoor Shahid"/>
            <person name="Zubair Saima"/>
        </authorList>
    </citation>
    <scope>NUCLEOTIDE SEQUENCE [LARGE SCALE GENOMIC DNA]</scope>
    <source>
        <strain evidence="2">V1</strain>
    </source>
</reference>
<organism evidence="1 2">
    <name type="scientific">Treponema phagedenis</name>
    <dbReference type="NCBI Taxonomy" id="162"/>
    <lineage>
        <taxon>Bacteria</taxon>
        <taxon>Pseudomonadati</taxon>
        <taxon>Spirochaetota</taxon>
        <taxon>Spirochaetia</taxon>
        <taxon>Spirochaetales</taxon>
        <taxon>Treponemataceae</taxon>
        <taxon>Treponema</taxon>
    </lineage>
</organism>
<protein>
    <submittedName>
        <fullName evidence="1">Uncharacterized protein</fullName>
    </submittedName>
</protein>
<evidence type="ECO:0000313" key="1">
    <source>
        <dbReference type="EMBL" id="CEM62214.1"/>
    </source>
</evidence>
<proteinExistence type="predicted"/>
<dbReference type="RefSeq" id="WP_156144682.1">
    <property type="nucleotide sequence ID" value="NZ_CDNC01000023.1"/>
</dbReference>
<name>A0A0B7GU58_TREPH</name>
<evidence type="ECO:0000313" key="2">
    <source>
        <dbReference type="Proteomes" id="UP000042527"/>
    </source>
</evidence>
<dbReference type="Proteomes" id="UP000042527">
    <property type="component" value="Unassembled WGS sequence"/>
</dbReference>
<sequence length="146" mass="17040">MDLTKIIDDLVRKKSKSKLQKLIAKCGGYIFSIDFIAKDDSTTTRYINILTNDFDESLKITKTYCGYPFEQDEKQCSVYLRLISDISPNGHYSGSIVFLQEQTKESVKKSNELTIPYTVRSIQEKIKTLPEYDLWDFKNRIEEELM</sequence>
<accession>A0A0B7GU58</accession>